<sequence>MAHNRSPRDAQEGIGDPTRQSVWDGQQEAEVAVATPLADDAISASRNGMSPSRVRPASK</sequence>
<evidence type="ECO:0000313" key="3">
    <source>
        <dbReference type="EMBL" id="ORV44894.1"/>
    </source>
</evidence>
<dbReference type="AlphaFoldDB" id="A0A1X1TJZ5"/>
<reference evidence="2 5" key="2">
    <citation type="journal article" date="2019" name="Emerg. Microbes Infect.">
        <title>Comprehensive subspecies identification of 175 nontuberculous mycobacteria species based on 7547 genomic profiles.</title>
        <authorList>
            <person name="Matsumoto Y."/>
            <person name="Kinjo T."/>
            <person name="Motooka D."/>
            <person name="Nabeya D."/>
            <person name="Jung N."/>
            <person name="Uechi K."/>
            <person name="Horii T."/>
            <person name="Iida T."/>
            <person name="Fujita J."/>
            <person name="Nakamura S."/>
        </authorList>
    </citation>
    <scope>NUCLEOTIDE SEQUENCE [LARGE SCALE GENOMIC DNA]</scope>
    <source>
        <strain evidence="2 5">JCM 12405</strain>
    </source>
</reference>
<reference evidence="3 4" key="1">
    <citation type="submission" date="2016-01" db="EMBL/GenBank/DDBJ databases">
        <title>The new phylogeny of the genus Mycobacterium.</title>
        <authorList>
            <person name="Tarcisio F."/>
            <person name="Conor M."/>
            <person name="Antonella G."/>
            <person name="Elisabetta G."/>
            <person name="Giulia F.S."/>
            <person name="Sara T."/>
            <person name="Anna F."/>
            <person name="Clotilde B."/>
            <person name="Roberto B."/>
            <person name="Veronica D.S."/>
            <person name="Fabio R."/>
            <person name="Monica P."/>
            <person name="Olivier J."/>
            <person name="Enrico T."/>
            <person name="Nicola S."/>
        </authorList>
    </citation>
    <scope>NUCLEOTIDE SEQUENCE [LARGE SCALE GENOMIC DNA]</scope>
    <source>
        <strain evidence="3 4">DSM 44339</strain>
    </source>
</reference>
<evidence type="ECO:0000313" key="4">
    <source>
        <dbReference type="Proteomes" id="UP000193564"/>
    </source>
</evidence>
<organism evidence="3 4">
    <name type="scientific">Mycolicibacterium doricum</name>
    <dbReference type="NCBI Taxonomy" id="126673"/>
    <lineage>
        <taxon>Bacteria</taxon>
        <taxon>Bacillati</taxon>
        <taxon>Actinomycetota</taxon>
        <taxon>Actinomycetes</taxon>
        <taxon>Mycobacteriales</taxon>
        <taxon>Mycobacteriaceae</taxon>
        <taxon>Mycolicibacterium</taxon>
    </lineage>
</organism>
<evidence type="ECO:0000313" key="2">
    <source>
        <dbReference type="EMBL" id="BBZ08128.1"/>
    </source>
</evidence>
<protein>
    <submittedName>
        <fullName evidence="3">Uncharacterized protein</fullName>
    </submittedName>
</protein>
<evidence type="ECO:0000256" key="1">
    <source>
        <dbReference type="SAM" id="MobiDB-lite"/>
    </source>
</evidence>
<proteinExistence type="predicted"/>
<feature type="region of interest" description="Disordered" evidence="1">
    <location>
        <begin position="1"/>
        <end position="59"/>
    </location>
</feature>
<dbReference type="Proteomes" id="UP000467201">
    <property type="component" value="Chromosome"/>
</dbReference>
<gene>
    <name evidence="3" type="ORF">AWC01_02230</name>
    <name evidence="2" type="ORF">MDOR_22970</name>
</gene>
<dbReference type="Proteomes" id="UP000193564">
    <property type="component" value="Unassembled WGS sequence"/>
</dbReference>
<dbReference type="EMBL" id="LQOS01000010">
    <property type="protein sequence ID" value="ORV44894.1"/>
    <property type="molecule type" value="Genomic_DNA"/>
</dbReference>
<evidence type="ECO:0000313" key="5">
    <source>
        <dbReference type="Proteomes" id="UP000467201"/>
    </source>
</evidence>
<keyword evidence="4" id="KW-1185">Reference proteome</keyword>
<dbReference type="EMBL" id="AP022605">
    <property type="protein sequence ID" value="BBZ08128.1"/>
    <property type="molecule type" value="Genomic_DNA"/>
</dbReference>
<accession>A0A1X1TJZ5</accession>
<feature type="compositionally biased region" description="Basic and acidic residues" evidence="1">
    <location>
        <begin position="1"/>
        <end position="11"/>
    </location>
</feature>
<dbReference type="KEGG" id="mdr:MDOR_22970"/>
<name>A0A1X1TJZ5_9MYCO</name>
<reference evidence="2" key="3">
    <citation type="submission" date="2020-02" db="EMBL/GenBank/DDBJ databases">
        <authorList>
            <person name="Matsumoto Y."/>
            <person name="Motooka D."/>
            <person name="Nakamura S."/>
        </authorList>
    </citation>
    <scope>NUCLEOTIDE SEQUENCE</scope>
    <source>
        <strain evidence="2">JCM 12405</strain>
    </source>
</reference>